<name>A0A2N6NYH4_BEABA</name>
<dbReference type="AlphaFoldDB" id="A0A2N6NYH4"/>
<gene>
    <name evidence="1" type="ORF">BM221_002428</name>
</gene>
<evidence type="ECO:0000313" key="2">
    <source>
        <dbReference type="Proteomes" id="UP000235728"/>
    </source>
</evidence>
<protein>
    <submittedName>
        <fullName evidence="1">Uncharacterized protein</fullName>
    </submittedName>
</protein>
<dbReference type="Proteomes" id="UP000235728">
    <property type="component" value="Unassembled WGS sequence"/>
</dbReference>
<sequence length="89" mass="9033">MSNELAVFGCKRGANINSGQSEDKVNSACAISTVRVDAKVGLELLALGVCSPPEPFALGTLVHGRPGKVGLRGGADLTLALACGKVILK</sequence>
<evidence type="ECO:0000313" key="1">
    <source>
        <dbReference type="EMBL" id="PMB72326.1"/>
    </source>
</evidence>
<proteinExistence type="predicted"/>
<accession>A0A2N6NYH4</accession>
<reference evidence="1 2" key="1">
    <citation type="journal article" date="2016" name="Appl. Microbiol. Biotechnol.">
        <title>Characterization of T-DNA insertion mutants with decreased virulence in the entomopathogenic fungus Beauveria bassiana JEF-007.</title>
        <authorList>
            <person name="Kim S."/>
            <person name="Lee S.J."/>
            <person name="Nai Y.S."/>
            <person name="Yu J.S."/>
            <person name="Lee M.R."/>
            <person name="Yang Y.T."/>
            <person name="Kim J.S."/>
        </authorList>
    </citation>
    <scope>NUCLEOTIDE SEQUENCE [LARGE SCALE GENOMIC DNA]</scope>
    <source>
        <strain evidence="1 2">JEF-007</strain>
    </source>
</reference>
<organism evidence="1 2">
    <name type="scientific">Beauveria bassiana</name>
    <name type="common">White muscardine disease fungus</name>
    <name type="synonym">Tritirachium shiotae</name>
    <dbReference type="NCBI Taxonomy" id="176275"/>
    <lineage>
        <taxon>Eukaryota</taxon>
        <taxon>Fungi</taxon>
        <taxon>Dikarya</taxon>
        <taxon>Ascomycota</taxon>
        <taxon>Pezizomycotina</taxon>
        <taxon>Sordariomycetes</taxon>
        <taxon>Hypocreomycetidae</taxon>
        <taxon>Hypocreales</taxon>
        <taxon>Cordycipitaceae</taxon>
        <taxon>Beauveria</taxon>
    </lineage>
</organism>
<comment type="caution">
    <text evidence="1">The sequence shown here is derived from an EMBL/GenBank/DDBJ whole genome shotgun (WGS) entry which is preliminary data.</text>
</comment>
<dbReference type="EMBL" id="MRVG01000002">
    <property type="protein sequence ID" value="PMB72326.1"/>
    <property type="molecule type" value="Genomic_DNA"/>
</dbReference>